<dbReference type="InterPro" id="IPR035992">
    <property type="entry name" value="Ricin_B-like_lectins"/>
</dbReference>
<sequence length="143" mass="16339">MSKLKIMPVAIRSVSSKYYLDGRGGEANPLMTNRDPRGDAYLNWNIERLPNGNHVIRSVSSGKYLNGKSLQLDYVGHHDHHHLGNHEHLQWQFIKVNDRDQYAIRSISSGSYLDGRDGQPDPLLSSRNPHGDVYLSWTLEYII</sequence>
<evidence type="ECO:0000313" key="2">
    <source>
        <dbReference type="RefSeq" id="XP_065656069.1"/>
    </source>
</evidence>
<dbReference type="RefSeq" id="XP_065656069.1">
    <property type="nucleotide sequence ID" value="XM_065799997.1"/>
</dbReference>
<organism evidence="1 2">
    <name type="scientific">Hydra vulgaris</name>
    <name type="common">Hydra</name>
    <name type="synonym">Hydra attenuata</name>
    <dbReference type="NCBI Taxonomy" id="6087"/>
    <lineage>
        <taxon>Eukaryota</taxon>
        <taxon>Metazoa</taxon>
        <taxon>Cnidaria</taxon>
        <taxon>Hydrozoa</taxon>
        <taxon>Hydroidolina</taxon>
        <taxon>Anthoathecata</taxon>
        <taxon>Aplanulata</taxon>
        <taxon>Hydridae</taxon>
        <taxon>Hydra</taxon>
    </lineage>
</organism>
<evidence type="ECO:0000313" key="1">
    <source>
        <dbReference type="Proteomes" id="UP001652625"/>
    </source>
</evidence>
<dbReference type="GeneID" id="136081809"/>
<protein>
    <submittedName>
        <fullName evidence="2">Uncharacterized protein LOC136081809</fullName>
    </submittedName>
</protein>
<dbReference type="Gene3D" id="2.80.10.50">
    <property type="match status" value="1"/>
</dbReference>
<keyword evidence="1" id="KW-1185">Reference proteome</keyword>
<dbReference type="SUPFAM" id="SSF50370">
    <property type="entry name" value="Ricin B-like lectins"/>
    <property type="match status" value="1"/>
</dbReference>
<gene>
    <name evidence="2" type="primary">LOC136081809</name>
</gene>
<accession>A0ABM4C3E0</accession>
<proteinExistence type="predicted"/>
<name>A0ABM4C3E0_HYDVU</name>
<dbReference type="CDD" id="cd00161">
    <property type="entry name" value="beta-trefoil_Ricin-like"/>
    <property type="match status" value="1"/>
</dbReference>
<reference evidence="2" key="1">
    <citation type="submission" date="2025-08" db="UniProtKB">
        <authorList>
            <consortium name="RefSeq"/>
        </authorList>
    </citation>
    <scope>IDENTIFICATION</scope>
</reference>
<dbReference type="Proteomes" id="UP001652625">
    <property type="component" value="Chromosome 06"/>
</dbReference>